<protein>
    <submittedName>
        <fullName evidence="2">Uncharacterized protein</fullName>
    </submittedName>
</protein>
<feature type="compositionally biased region" description="Low complexity" evidence="1">
    <location>
        <begin position="36"/>
        <end position="52"/>
    </location>
</feature>
<sequence>MEQFPLRLARPAVSRTPPRTRTATLVPGLKVGCQAAGSSGAQGSASGSPSGQLLPNGSGSLDDPKVGVIFIG</sequence>
<name>A0AAV7MA51_PLEWA</name>
<keyword evidence="3" id="KW-1185">Reference proteome</keyword>
<evidence type="ECO:0000313" key="2">
    <source>
        <dbReference type="EMBL" id="KAJ1099974.1"/>
    </source>
</evidence>
<comment type="caution">
    <text evidence="2">The sequence shown here is derived from an EMBL/GenBank/DDBJ whole genome shotgun (WGS) entry which is preliminary data.</text>
</comment>
<evidence type="ECO:0000313" key="3">
    <source>
        <dbReference type="Proteomes" id="UP001066276"/>
    </source>
</evidence>
<gene>
    <name evidence="2" type="ORF">NDU88_005065</name>
</gene>
<feature type="region of interest" description="Disordered" evidence="1">
    <location>
        <begin position="1"/>
        <end position="20"/>
    </location>
</feature>
<evidence type="ECO:0000256" key="1">
    <source>
        <dbReference type="SAM" id="MobiDB-lite"/>
    </source>
</evidence>
<feature type="region of interest" description="Disordered" evidence="1">
    <location>
        <begin position="36"/>
        <end position="72"/>
    </location>
</feature>
<reference evidence="2" key="1">
    <citation type="journal article" date="2022" name="bioRxiv">
        <title>Sequencing and chromosome-scale assembly of the giantPleurodeles waltlgenome.</title>
        <authorList>
            <person name="Brown T."/>
            <person name="Elewa A."/>
            <person name="Iarovenko S."/>
            <person name="Subramanian E."/>
            <person name="Araus A.J."/>
            <person name="Petzold A."/>
            <person name="Susuki M."/>
            <person name="Suzuki K.-i.T."/>
            <person name="Hayashi T."/>
            <person name="Toyoda A."/>
            <person name="Oliveira C."/>
            <person name="Osipova E."/>
            <person name="Leigh N.D."/>
            <person name="Simon A."/>
            <person name="Yun M.H."/>
        </authorList>
    </citation>
    <scope>NUCLEOTIDE SEQUENCE</scope>
    <source>
        <strain evidence="2">20211129_DDA</strain>
        <tissue evidence="2">Liver</tissue>
    </source>
</reference>
<organism evidence="2 3">
    <name type="scientific">Pleurodeles waltl</name>
    <name type="common">Iberian ribbed newt</name>
    <dbReference type="NCBI Taxonomy" id="8319"/>
    <lineage>
        <taxon>Eukaryota</taxon>
        <taxon>Metazoa</taxon>
        <taxon>Chordata</taxon>
        <taxon>Craniata</taxon>
        <taxon>Vertebrata</taxon>
        <taxon>Euteleostomi</taxon>
        <taxon>Amphibia</taxon>
        <taxon>Batrachia</taxon>
        <taxon>Caudata</taxon>
        <taxon>Salamandroidea</taxon>
        <taxon>Salamandridae</taxon>
        <taxon>Pleurodelinae</taxon>
        <taxon>Pleurodeles</taxon>
    </lineage>
</organism>
<dbReference type="Proteomes" id="UP001066276">
    <property type="component" value="Chromosome 10"/>
</dbReference>
<proteinExistence type="predicted"/>
<accession>A0AAV7MA51</accession>
<dbReference type="AlphaFoldDB" id="A0AAV7MA51"/>
<dbReference type="EMBL" id="JANPWB010000014">
    <property type="protein sequence ID" value="KAJ1099974.1"/>
    <property type="molecule type" value="Genomic_DNA"/>
</dbReference>